<dbReference type="InterPro" id="IPR050613">
    <property type="entry name" value="Sec_Metabolite_Reg"/>
</dbReference>
<dbReference type="InterPro" id="IPR036864">
    <property type="entry name" value="Zn2-C6_fun-type_DNA-bd_sf"/>
</dbReference>
<dbReference type="Gene3D" id="4.10.240.10">
    <property type="entry name" value="Zn(2)-C6 fungal-type DNA-binding domain"/>
    <property type="match status" value="1"/>
</dbReference>
<proteinExistence type="predicted"/>
<feature type="compositionally biased region" description="Low complexity" evidence="4">
    <location>
        <begin position="15"/>
        <end position="26"/>
    </location>
</feature>
<comment type="subcellular location">
    <subcellularLocation>
        <location evidence="1">Nucleus</location>
    </subcellularLocation>
</comment>
<evidence type="ECO:0000313" key="7">
    <source>
        <dbReference type="EMBL" id="KAK3365945.1"/>
    </source>
</evidence>
<evidence type="ECO:0000256" key="2">
    <source>
        <dbReference type="ARBA" id="ARBA00022723"/>
    </source>
</evidence>
<accession>A0AAE0JXK6</accession>
<evidence type="ECO:0000313" key="8">
    <source>
        <dbReference type="Proteomes" id="UP001287356"/>
    </source>
</evidence>
<dbReference type="GO" id="GO:0000981">
    <property type="term" value="F:DNA-binding transcription factor activity, RNA polymerase II-specific"/>
    <property type="evidence" value="ECO:0007669"/>
    <property type="project" value="InterPro"/>
</dbReference>
<evidence type="ECO:0000259" key="6">
    <source>
        <dbReference type="PROSITE" id="PS50048"/>
    </source>
</evidence>
<evidence type="ECO:0000256" key="5">
    <source>
        <dbReference type="SAM" id="Phobius"/>
    </source>
</evidence>
<dbReference type="GO" id="GO:0005634">
    <property type="term" value="C:nucleus"/>
    <property type="evidence" value="ECO:0007669"/>
    <property type="project" value="UniProtKB-SubCell"/>
</dbReference>
<dbReference type="PROSITE" id="PS50048">
    <property type="entry name" value="ZN2_CY6_FUNGAL_2"/>
    <property type="match status" value="1"/>
</dbReference>
<feature type="domain" description="Zn(2)-C6 fungal-type" evidence="6">
    <location>
        <begin position="35"/>
        <end position="66"/>
    </location>
</feature>
<dbReference type="SMART" id="SM00066">
    <property type="entry name" value="GAL4"/>
    <property type="match status" value="1"/>
</dbReference>
<dbReference type="AlphaFoldDB" id="A0AAE0JXK6"/>
<feature type="region of interest" description="Disordered" evidence="4">
    <location>
        <begin position="1"/>
        <end position="30"/>
    </location>
</feature>
<organism evidence="7 8">
    <name type="scientific">Lasiosphaeria ovina</name>
    <dbReference type="NCBI Taxonomy" id="92902"/>
    <lineage>
        <taxon>Eukaryota</taxon>
        <taxon>Fungi</taxon>
        <taxon>Dikarya</taxon>
        <taxon>Ascomycota</taxon>
        <taxon>Pezizomycotina</taxon>
        <taxon>Sordariomycetes</taxon>
        <taxon>Sordariomycetidae</taxon>
        <taxon>Sordariales</taxon>
        <taxon>Lasiosphaeriaceae</taxon>
        <taxon>Lasiosphaeria</taxon>
    </lineage>
</organism>
<name>A0AAE0JXK6_9PEZI</name>
<dbReference type="InterPro" id="IPR001138">
    <property type="entry name" value="Zn2Cys6_DnaBD"/>
</dbReference>
<dbReference type="InterPro" id="IPR007219">
    <property type="entry name" value="XnlR_reg_dom"/>
</dbReference>
<evidence type="ECO:0000256" key="1">
    <source>
        <dbReference type="ARBA" id="ARBA00004123"/>
    </source>
</evidence>
<dbReference type="GO" id="GO:0008270">
    <property type="term" value="F:zinc ion binding"/>
    <property type="evidence" value="ECO:0007669"/>
    <property type="project" value="InterPro"/>
</dbReference>
<sequence length="727" mass="81390">MHNRTMSNPSPPPQLEQQHQLQQPQPTKRTRVLLSCAPCRTSKLKCDRQQPCGQCVKKVRADGCTYAPRPEKSRPARSMAARLKRLEGMVRGMMDVDGVPVPEKPWPPTGTGPDGQSPSRPRDSTCPNQAQAQIVLGRSTTYVGATHFMAMLDDIEDLKSYFDEEEEESLGGERYQDVPGPSSSDTLLISGGLPTSRQELLDMLPPRQVVDRLVQRYFSAHSPSMTYTEFWANPDGASLDWLAFLYLILALGVFFSTFMAPHELEADGDLPAMERFKRYRAAAGWALVTGKYTSPATTTLAPFLLYVEAEFLTNRASQMNCYLLTAVCIRMMLRMGLHRDPSKLAHIPPFNGEMRRRLWHLATQFELMVSFHLGLPSMIPSIESDTALPRNLVDEDISVDCTELPPSRPDSEYTLQSYPRSKSALCQVFGLIARQANALTPPPYVEIMKYDSLLEVKWSQVPIFMKLRPLEDSIADSVAVVNQRFGLASLYQKSRVVLHRRYIIEAVPRPEHTYSRRVCLEAAMALLDHQNTIHVAALPGGILRMNGWFVMSLAIHDFLLAAMVIYLVLQNETYDMVAGEWTEKTALLPARDHLYNLLARSHRIWIAVFQDAPVFKKAADILGTMLRKLNGATTPRRSSSDGPQTVVSWRQTSTGLEAVSVGGLSIDENEPWYSGSSSPVTAEQQQELSRVGLLPQNSTAPVNGLDGGTWLGTSLHDMDWTWPYSRH</sequence>
<dbReference type="PANTHER" id="PTHR31001">
    <property type="entry name" value="UNCHARACTERIZED TRANSCRIPTIONAL REGULATORY PROTEIN"/>
    <property type="match status" value="1"/>
</dbReference>
<dbReference type="GO" id="GO:0003677">
    <property type="term" value="F:DNA binding"/>
    <property type="evidence" value="ECO:0007669"/>
    <property type="project" value="InterPro"/>
</dbReference>
<keyword evidence="2" id="KW-0479">Metal-binding</keyword>
<feature type="region of interest" description="Disordered" evidence="4">
    <location>
        <begin position="97"/>
        <end position="129"/>
    </location>
</feature>
<reference evidence="7" key="2">
    <citation type="submission" date="2023-06" db="EMBL/GenBank/DDBJ databases">
        <authorList>
            <consortium name="Lawrence Berkeley National Laboratory"/>
            <person name="Haridas S."/>
            <person name="Hensen N."/>
            <person name="Bonometti L."/>
            <person name="Westerberg I."/>
            <person name="Brannstrom I.O."/>
            <person name="Guillou S."/>
            <person name="Cros-Aarteil S."/>
            <person name="Calhoun S."/>
            <person name="Kuo A."/>
            <person name="Mondo S."/>
            <person name="Pangilinan J."/>
            <person name="Riley R."/>
            <person name="Labutti K."/>
            <person name="Andreopoulos B."/>
            <person name="Lipzen A."/>
            <person name="Chen C."/>
            <person name="Yanf M."/>
            <person name="Daum C."/>
            <person name="Ng V."/>
            <person name="Clum A."/>
            <person name="Steindorff A."/>
            <person name="Ohm R."/>
            <person name="Martin F."/>
            <person name="Silar P."/>
            <person name="Natvig D."/>
            <person name="Lalanne C."/>
            <person name="Gautier V."/>
            <person name="Ament-Velasquez S.L."/>
            <person name="Kruys A."/>
            <person name="Hutchinson M.I."/>
            <person name="Powell A.J."/>
            <person name="Barry K."/>
            <person name="Miller A.N."/>
            <person name="Grigoriev I.V."/>
            <person name="Debuchy R."/>
            <person name="Gladieux P."/>
            <person name="Thoren M.H."/>
            <person name="Johannesson H."/>
        </authorList>
    </citation>
    <scope>NUCLEOTIDE SEQUENCE</scope>
    <source>
        <strain evidence="7">CBS 958.72</strain>
    </source>
</reference>
<keyword evidence="5" id="KW-0472">Membrane</keyword>
<keyword evidence="3" id="KW-0539">Nucleus</keyword>
<dbReference type="PANTHER" id="PTHR31001:SF49">
    <property type="entry name" value="ZN(II)2CYS6 TRANSCRIPTION FACTOR (EUROFUNG)"/>
    <property type="match status" value="1"/>
</dbReference>
<dbReference type="Pfam" id="PF04082">
    <property type="entry name" value="Fungal_trans"/>
    <property type="match status" value="1"/>
</dbReference>
<keyword evidence="5" id="KW-1133">Transmembrane helix</keyword>
<evidence type="ECO:0000256" key="3">
    <source>
        <dbReference type="ARBA" id="ARBA00023242"/>
    </source>
</evidence>
<keyword evidence="8" id="KW-1185">Reference proteome</keyword>
<dbReference type="SUPFAM" id="SSF57701">
    <property type="entry name" value="Zn2/Cys6 DNA-binding domain"/>
    <property type="match status" value="1"/>
</dbReference>
<gene>
    <name evidence="7" type="ORF">B0T24DRAFT_597693</name>
</gene>
<comment type="caution">
    <text evidence="7">The sequence shown here is derived from an EMBL/GenBank/DDBJ whole genome shotgun (WGS) entry which is preliminary data.</text>
</comment>
<dbReference type="CDD" id="cd00067">
    <property type="entry name" value="GAL4"/>
    <property type="match status" value="1"/>
</dbReference>
<dbReference type="SMART" id="SM00906">
    <property type="entry name" value="Fungal_trans"/>
    <property type="match status" value="1"/>
</dbReference>
<dbReference type="EMBL" id="JAULSN010000008">
    <property type="protein sequence ID" value="KAK3365945.1"/>
    <property type="molecule type" value="Genomic_DNA"/>
</dbReference>
<feature type="transmembrane region" description="Helical" evidence="5">
    <location>
        <begin position="548"/>
        <end position="569"/>
    </location>
</feature>
<keyword evidence="5" id="KW-0812">Transmembrane</keyword>
<dbReference type="CDD" id="cd12148">
    <property type="entry name" value="fungal_TF_MHR"/>
    <property type="match status" value="1"/>
</dbReference>
<dbReference type="Proteomes" id="UP001287356">
    <property type="component" value="Unassembled WGS sequence"/>
</dbReference>
<dbReference type="PROSITE" id="PS00463">
    <property type="entry name" value="ZN2_CY6_FUNGAL_1"/>
    <property type="match status" value="1"/>
</dbReference>
<evidence type="ECO:0000256" key="4">
    <source>
        <dbReference type="SAM" id="MobiDB-lite"/>
    </source>
</evidence>
<dbReference type="GO" id="GO:0006351">
    <property type="term" value="P:DNA-templated transcription"/>
    <property type="evidence" value="ECO:0007669"/>
    <property type="project" value="InterPro"/>
</dbReference>
<dbReference type="Pfam" id="PF00172">
    <property type="entry name" value="Zn_clus"/>
    <property type="match status" value="1"/>
</dbReference>
<protein>
    <recommendedName>
        <fullName evidence="6">Zn(2)-C6 fungal-type domain-containing protein</fullName>
    </recommendedName>
</protein>
<feature type="compositionally biased region" description="Polar residues" evidence="4">
    <location>
        <begin position="114"/>
        <end position="129"/>
    </location>
</feature>
<reference evidence="7" key="1">
    <citation type="journal article" date="2023" name="Mol. Phylogenet. Evol.">
        <title>Genome-scale phylogeny and comparative genomics of the fungal order Sordariales.</title>
        <authorList>
            <person name="Hensen N."/>
            <person name="Bonometti L."/>
            <person name="Westerberg I."/>
            <person name="Brannstrom I.O."/>
            <person name="Guillou S."/>
            <person name="Cros-Aarteil S."/>
            <person name="Calhoun S."/>
            <person name="Haridas S."/>
            <person name="Kuo A."/>
            <person name="Mondo S."/>
            <person name="Pangilinan J."/>
            <person name="Riley R."/>
            <person name="LaButti K."/>
            <person name="Andreopoulos B."/>
            <person name="Lipzen A."/>
            <person name="Chen C."/>
            <person name="Yan M."/>
            <person name="Daum C."/>
            <person name="Ng V."/>
            <person name="Clum A."/>
            <person name="Steindorff A."/>
            <person name="Ohm R.A."/>
            <person name="Martin F."/>
            <person name="Silar P."/>
            <person name="Natvig D.O."/>
            <person name="Lalanne C."/>
            <person name="Gautier V."/>
            <person name="Ament-Velasquez S.L."/>
            <person name="Kruys A."/>
            <person name="Hutchinson M.I."/>
            <person name="Powell A.J."/>
            <person name="Barry K."/>
            <person name="Miller A.N."/>
            <person name="Grigoriev I.V."/>
            <person name="Debuchy R."/>
            <person name="Gladieux P."/>
            <person name="Hiltunen Thoren M."/>
            <person name="Johannesson H."/>
        </authorList>
    </citation>
    <scope>NUCLEOTIDE SEQUENCE</scope>
    <source>
        <strain evidence="7">CBS 958.72</strain>
    </source>
</reference>